<keyword evidence="6" id="KW-1185">Reference proteome</keyword>
<dbReference type="SUPFAM" id="SSF51182">
    <property type="entry name" value="RmlC-like cupins"/>
    <property type="match status" value="1"/>
</dbReference>
<dbReference type="InterPro" id="IPR018060">
    <property type="entry name" value="HTH_AraC"/>
</dbReference>
<dbReference type="InterPro" id="IPR009057">
    <property type="entry name" value="Homeodomain-like_sf"/>
</dbReference>
<comment type="caution">
    <text evidence="5">The sequence shown here is derived from an EMBL/GenBank/DDBJ whole genome shotgun (WGS) entry which is preliminary data.</text>
</comment>
<dbReference type="GO" id="GO:0043565">
    <property type="term" value="F:sequence-specific DNA binding"/>
    <property type="evidence" value="ECO:0007669"/>
    <property type="project" value="InterPro"/>
</dbReference>
<dbReference type="InterPro" id="IPR014710">
    <property type="entry name" value="RmlC-like_jellyroll"/>
</dbReference>
<gene>
    <name evidence="5" type="ORF">EV675_3045</name>
</gene>
<dbReference type="CDD" id="cd06124">
    <property type="entry name" value="cupin_NimR-like_N"/>
    <property type="match status" value="1"/>
</dbReference>
<dbReference type="PANTHER" id="PTHR11019">
    <property type="entry name" value="HTH-TYPE TRANSCRIPTIONAL REGULATOR NIMR"/>
    <property type="match status" value="1"/>
</dbReference>
<reference evidence="5 6" key="1">
    <citation type="submission" date="2019-02" db="EMBL/GenBank/DDBJ databases">
        <title>Genomic Encyclopedia of Type Strains, Phase IV (KMG-IV): sequencing the most valuable type-strain genomes for metagenomic binning, comparative biology and taxonomic classification.</title>
        <authorList>
            <person name="Goeker M."/>
        </authorList>
    </citation>
    <scope>NUCLEOTIDE SEQUENCE [LARGE SCALE GENOMIC DNA]</scope>
    <source>
        <strain evidence="5 6">K24</strain>
    </source>
</reference>
<dbReference type="SMART" id="SM00342">
    <property type="entry name" value="HTH_ARAC"/>
    <property type="match status" value="1"/>
</dbReference>
<evidence type="ECO:0000256" key="3">
    <source>
        <dbReference type="ARBA" id="ARBA00023163"/>
    </source>
</evidence>
<dbReference type="PROSITE" id="PS01124">
    <property type="entry name" value="HTH_ARAC_FAMILY_2"/>
    <property type="match status" value="1"/>
</dbReference>
<evidence type="ECO:0000256" key="1">
    <source>
        <dbReference type="ARBA" id="ARBA00023015"/>
    </source>
</evidence>
<evidence type="ECO:0000259" key="4">
    <source>
        <dbReference type="PROSITE" id="PS01124"/>
    </source>
</evidence>
<dbReference type="SUPFAM" id="SSF46689">
    <property type="entry name" value="Homeodomain-like"/>
    <property type="match status" value="1"/>
</dbReference>
<dbReference type="EMBL" id="SGXC01000002">
    <property type="protein sequence ID" value="RZS80444.1"/>
    <property type="molecule type" value="Genomic_DNA"/>
</dbReference>
<protein>
    <submittedName>
        <fullName evidence="5">AraC-like DNA-binding protein</fullName>
    </submittedName>
</protein>
<dbReference type="Proteomes" id="UP000292445">
    <property type="component" value="Unassembled WGS sequence"/>
</dbReference>
<organism evidence="5 6">
    <name type="scientific">Pigmentiphaga kullae</name>
    <dbReference type="NCBI Taxonomy" id="151784"/>
    <lineage>
        <taxon>Bacteria</taxon>
        <taxon>Pseudomonadati</taxon>
        <taxon>Pseudomonadota</taxon>
        <taxon>Betaproteobacteria</taxon>
        <taxon>Burkholderiales</taxon>
        <taxon>Alcaligenaceae</taxon>
        <taxon>Pigmentiphaga</taxon>
    </lineage>
</organism>
<feature type="domain" description="HTH araC/xylS-type" evidence="4">
    <location>
        <begin position="151"/>
        <end position="248"/>
    </location>
</feature>
<dbReference type="Gene3D" id="1.10.10.60">
    <property type="entry name" value="Homeodomain-like"/>
    <property type="match status" value="1"/>
</dbReference>
<evidence type="ECO:0000313" key="6">
    <source>
        <dbReference type="Proteomes" id="UP000292445"/>
    </source>
</evidence>
<sequence>MSGIVAPQRFPLRIVVREGRSAHAAMHSHEVGQLLYPEQGSTLLETRQRVIRLAPDRAAWIPRGVPHAVLMDRSFRYHSVYVEPDFYDAERCMVVCVRPLLRELILDAASWDPDGGGGEQSLRKARVLADELASAPWTEPGIQIPADPRIAPICRALEQDPADNRSLGAWARMASASEKTIQRGFVAHTGMSFQQWRNYVRMTRAAELHAQGWRQLDIALAVGYATEGAYAQAFKMFYGYPPSRLPRGG</sequence>
<proteinExistence type="predicted"/>
<dbReference type="AlphaFoldDB" id="A0A4V2F2X8"/>
<dbReference type="InterPro" id="IPR003313">
    <property type="entry name" value="AraC-bd"/>
</dbReference>
<dbReference type="Gene3D" id="2.60.120.10">
    <property type="entry name" value="Jelly Rolls"/>
    <property type="match status" value="1"/>
</dbReference>
<dbReference type="OrthoDB" id="9804543at2"/>
<dbReference type="RefSeq" id="WP_130358204.1">
    <property type="nucleotide sequence ID" value="NZ_SGXC01000002.1"/>
</dbReference>
<keyword evidence="2 5" id="KW-0238">DNA-binding</keyword>
<accession>A0A4V2F2X8</accession>
<evidence type="ECO:0000313" key="5">
    <source>
        <dbReference type="EMBL" id="RZS80444.1"/>
    </source>
</evidence>
<keyword evidence="1" id="KW-0805">Transcription regulation</keyword>
<dbReference type="Pfam" id="PF02311">
    <property type="entry name" value="AraC_binding"/>
    <property type="match status" value="1"/>
</dbReference>
<evidence type="ECO:0000256" key="2">
    <source>
        <dbReference type="ARBA" id="ARBA00023125"/>
    </source>
</evidence>
<dbReference type="Pfam" id="PF12833">
    <property type="entry name" value="HTH_18"/>
    <property type="match status" value="1"/>
</dbReference>
<keyword evidence="3" id="KW-0804">Transcription</keyword>
<dbReference type="PANTHER" id="PTHR11019:SF159">
    <property type="entry name" value="TRANSCRIPTIONAL REGULATOR-RELATED"/>
    <property type="match status" value="1"/>
</dbReference>
<name>A0A4V2F2X8_9BURK</name>
<dbReference type="InterPro" id="IPR011051">
    <property type="entry name" value="RmlC_Cupin_sf"/>
</dbReference>
<dbReference type="GO" id="GO:0003700">
    <property type="term" value="F:DNA-binding transcription factor activity"/>
    <property type="evidence" value="ECO:0007669"/>
    <property type="project" value="InterPro"/>
</dbReference>